<sequence>MAETFDEDSGVGRSVEESTNGQYSLSGEALSQWRCSTQVDNVLTWLWPSSK</sequence>
<dbReference type="Gramene" id="Bo8g115650.1">
    <property type="protein sequence ID" value="Bo8g115650.1"/>
    <property type="gene ID" value="Bo8g115650"/>
</dbReference>
<organism evidence="2 3">
    <name type="scientific">Brassica oleracea var. oleracea</name>
    <dbReference type="NCBI Taxonomy" id="109376"/>
    <lineage>
        <taxon>Eukaryota</taxon>
        <taxon>Viridiplantae</taxon>
        <taxon>Streptophyta</taxon>
        <taxon>Embryophyta</taxon>
        <taxon>Tracheophyta</taxon>
        <taxon>Spermatophyta</taxon>
        <taxon>Magnoliopsida</taxon>
        <taxon>eudicotyledons</taxon>
        <taxon>Gunneridae</taxon>
        <taxon>Pentapetalae</taxon>
        <taxon>rosids</taxon>
        <taxon>malvids</taxon>
        <taxon>Brassicales</taxon>
        <taxon>Brassicaceae</taxon>
        <taxon>Brassiceae</taxon>
        <taxon>Brassica</taxon>
    </lineage>
</organism>
<accession>A0A0D3DZ18</accession>
<evidence type="ECO:0000313" key="3">
    <source>
        <dbReference type="Proteomes" id="UP000032141"/>
    </source>
</evidence>
<proteinExistence type="predicted"/>
<evidence type="ECO:0000256" key="1">
    <source>
        <dbReference type="SAM" id="MobiDB-lite"/>
    </source>
</evidence>
<dbReference type="HOGENOM" id="CLU_3109230_0_0_1"/>
<dbReference type="OMA" id="RCSTQVD"/>
<keyword evidence="3" id="KW-1185">Reference proteome</keyword>
<dbReference type="EnsemblPlants" id="Bo8g115650.1">
    <property type="protein sequence ID" value="Bo8g115650.1"/>
    <property type="gene ID" value="Bo8g115650"/>
</dbReference>
<reference evidence="2 3" key="1">
    <citation type="journal article" date="2014" name="Genome Biol.">
        <title>Transcriptome and methylome profiling reveals relics of genome dominance in the mesopolyploid Brassica oleracea.</title>
        <authorList>
            <person name="Parkin I.A."/>
            <person name="Koh C."/>
            <person name="Tang H."/>
            <person name="Robinson S.J."/>
            <person name="Kagale S."/>
            <person name="Clarke W.E."/>
            <person name="Town C.D."/>
            <person name="Nixon J."/>
            <person name="Krishnakumar V."/>
            <person name="Bidwell S.L."/>
            <person name="Denoeud F."/>
            <person name="Belcram H."/>
            <person name="Links M.G."/>
            <person name="Just J."/>
            <person name="Clarke C."/>
            <person name="Bender T."/>
            <person name="Huebert T."/>
            <person name="Mason A.S."/>
            <person name="Pires J.C."/>
            <person name="Barker G."/>
            <person name="Moore J."/>
            <person name="Walley P.G."/>
            <person name="Manoli S."/>
            <person name="Batley J."/>
            <person name="Edwards D."/>
            <person name="Nelson M.N."/>
            <person name="Wang X."/>
            <person name="Paterson A.H."/>
            <person name="King G."/>
            <person name="Bancroft I."/>
            <person name="Chalhoub B."/>
            <person name="Sharpe A.G."/>
        </authorList>
    </citation>
    <scope>NUCLEOTIDE SEQUENCE</scope>
    <source>
        <strain evidence="2 3">cv. TO1000</strain>
    </source>
</reference>
<feature type="region of interest" description="Disordered" evidence="1">
    <location>
        <begin position="1"/>
        <end position="22"/>
    </location>
</feature>
<protein>
    <submittedName>
        <fullName evidence="2">Uncharacterized protein</fullName>
    </submittedName>
</protein>
<dbReference type="AlphaFoldDB" id="A0A0D3DZ18"/>
<name>A0A0D3DZ18_BRAOL</name>
<evidence type="ECO:0000313" key="2">
    <source>
        <dbReference type="EnsemblPlants" id="Bo8g115650.1"/>
    </source>
</evidence>
<reference evidence="2" key="2">
    <citation type="submission" date="2015-03" db="UniProtKB">
        <authorList>
            <consortium name="EnsemblPlants"/>
        </authorList>
    </citation>
    <scope>IDENTIFICATION</scope>
</reference>
<dbReference type="Proteomes" id="UP000032141">
    <property type="component" value="Chromosome C8"/>
</dbReference>